<dbReference type="InterPro" id="IPR027385">
    <property type="entry name" value="Beta-barrel_OMP"/>
</dbReference>
<feature type="chain" id="PRO_5008571197" description="Outer membrane protein beta-barrel domain-containing protein" evidence="2">
    <location>
        <begin position="24"/>
        <end position="169"/>
    </location>
</feature>
<evidence type="ECO:0000313" key="4">
    <source>
        <dbReference type="EMBL" id="BAU46666.1"/>
    </source>
</evidence>
<dbReference type="InterPro" id="IPR011250">
    <property type="entry name" value="OMP/PagP_B-barrel"/>
</dbReference>
<dbReference type="SUPFAM" id="SSF56925">
    <property type="entry name" value="OMPA-like"/>
    <property type="match status" value="1"/>
</dbReference>
<dbReference type="AlphaFoldDB" id="A0A1B4UZT6"/>
<dbReference type="Gene3D" id="2.40.160.20">
    <property type="match status" value="1"/>
</dbReference>
<reference evidence="4 5" key="1">
    <citation type="submission" date="2015-08" db="EMBL/GenBank/DDBJ databases">
        <title>Complete genome sequence of Sulfurifustis variabilis.</title>
        <authorList>
            <person name="Miura A."/>
            <person name="Kojima H."/>
            <person name="Fukui M."/>
        </authorList>
    </citation>
    <scope>NUCLEOTIDE SEQUENCE [LARGE SCALE GENOMIC DNA]</scope>
    <source>
        <strain evidence="5">skN76</strain>
    </source>
</reference>
<keyword evidence="1 2" id="KW-0732">Signal</keyword>
<dbReference type="RefSeq" id="WP_096457200.1">
    <property type="nucleotide sequence ID" value="NZ_AP014936.1"/>
</dbReference>
<sequence length="169" mass="18249">MKRSAVALLLALCGLTAYAPAQAQQPGNPLYFGAKIGLMDPDRGDEATNLGALVGYTLMEDTNGSLAVEGEYTRTFDDGEIGGNDWDVETLAGYLAYRTAGNVFLKAKAGYGWWDVNVDGATGFEGDDWDFTFGAGVGFRLSRKSGLELEYAVVQEDLNFISLGFFTHF</sequence>
<dbReference type="Pfam" id="PF13505">
    <property type="entry name" value="OMP_b-brl"/>
    <property type="match status" value="1"/>
</dbReference>
<dbReference type="KEGG" id="sva:SVA_0084"/>
<proteinExistence type="predicted"/>
<feature type="domain" description="Outer membrane protein beta-barrel" evidence="3">
    <location>
        <begin position="9"/>
        <end position="156"/>
    </location>
</feature>
<dbReference type="EMBL" id="AP014936">
    <property type="protein sequence ID" value="BAU46666.1"/>
    <property type="molecule type" value="Genomic_DNA"/>
</dbReference>
<keyword evidence="5" id="KW-1185">Reference proteome</keyword>
<dbReference type="Proteomes" id="UP000218899">
    <property type="component" value="Chromosome"/>
</dbReference>
<gene>
    <name evidence="4" type="ORF">SVA_0084</name>
</gene>
<name>A0A1B4UZT6_9GAMM</name>
<organism evidence="4 5">
    <name type="scientific">Sulfurifustis variabilis</name>
    <dbReference type="NCBI Taxonomy" id="1675686"/>
    <lineage>
        <taxon>Bacteria</taxon>
        <taxon>Pseudomonadati</taxon>
        <taxon>Pseudomonadota</taxon>
        <taxon>Gammaproteobacteria</taxon>
        <taxon>Acidiferrobacterales</taxon>
        <taxon>Acidiferrobacteraceae</taxon>
        <taxon>Sulfurifustis</taxon>
    </lineage>
</organism>
<evidence type="ECO:0000259" key="3">
    <source>
        <dbReference type="Pfam" id="PF13505"/>
    </source>
</evidence>
<feature type="signal peptide" evidence="2">
    <location>
        <begin position="1"/>
        <end position="23"/>
    </location>
</feature>
<evidence type="ECO:0000256" key="1">
    <source>
        <dbReference type="ARBA" id="ARBA00022729"/>
    </source>
</evidence>
<evidence type="ECO:0000256" key="2">
    <source>
        <dbReference type="SAM" id="SignalP"/>
    </source>
</evidence>
<accession>A0A1B4UZT6</accession>
<evidence type="ECO:0000313" key="5">
    <source>
        <dbReference type="Proteomes" id="UP000218899"/>
    </source>
</evidence>
<dbReference type="OrthoDB" id="5735888at2"/>
<protein>
    <recommendedName>
        <fullName evidence="3">Outer membrane protein beta-barrel domain-containing protein</fullName>
    </recommendedName>
</protein>